<proteinExistence type="predicted"/>
<protein>
    <submittedName>
        <fullName evidence="1">Biotin attachment protein</fullName>
    </submittedName>
</protein>
<evidence type="ECO:0000313" key="2">
    <source>
        <dbReference type="Proteomes" id="UP000886752"/>
    </source>
</evidence>
<evidence type="ECO:0000313" key="1">
    <source>
        <dbReference type="EMBL" id="HIW01398.1"/>
    </source>
</evidence>
<dbReference type="Proteomes" id="UP000886752">
    <property type="component" value="Unassembled WGS sequence"/>
</dbReference>
<reference evidence="1" key="1">
    <citation type="journal article" date="2021" name="PeerJ">
        <title>Extensive microbial diversity within the chicken gut microbiome revealed by metagenomics and culture.</title>
        <authorList>
            <person name="Gilroy R."/>
            <person name="Ravi A."/>
            <person name="Getino M."/>
            <person name="Pursley I."/>
            <person name="Horton D.L."/>
            <person name="Alikhan N.F."/>
            <person name="Baker D."/>
            <person name="Gharbi K."/>
            <person name="Hall N."/>
            <person name="Watson M."/>
            <person name="Adriaenssens E.M."/>
            <person name="Foster-Nyarko E."/>
            <person name="Jarju S."/>
            <person name="Secka A."/>
            <person name="Antonio M."/>
            <person name="Oren A."/>
            <person name="Chaudhuri R.R."/>
            <person name="La Ragione R."/>
            <person name="Hildebrand F."/>
            <person name="Pallen M.J."/>
        </authorList>
    </citation>
    <scope>NUCLEOTIDE SEQUENCE</scope>
    <source>
        <strain evidence="1">ChiHecec2B26-446</strain>
    </source>
</reference>
<comment type="caution">
    <text evidence="1">The sequence shown here is derived from an EMBL/GenBank/DDBJ whole genome shotgun (WGS) entry which is preliminary data.</text>
</comment>
<reference evidence="1" key="2">
    <citation type="submission" date="2021-04" db="EMBL/GenBank/DDBJ databases">
        <authorList>
            <person name="Gilroy R."/>
        </authorList>
    </citation>
    <scope>NUCLEOTIDE SEQUENCE</scope>
    <source>
        <strain evidence="1">ChiHecec2B26-446</strain>
    </source>
</reference>
<dbReference type="AlphaFoldDB" id="A0A9D1TQ66"/>
<dbReference type="EMBL" id="DXHV01000079">
    <property type="protein sequence ID" value="HIW01398.1"/>
    <property type="molecule type" value="Genomic_DNA"/>
</dbReference>
<sequence length="216" mass="24584">MLNISDLLEQIKQTPYREIVVSTPHTGVVNFASIKSGDAVHGPEGQWKERPGSRLATLTRERNPKPIYAPEKGVIDTVHMEYENTFVECGCPLVTIKHRLTREEVESIILKQALYLFRAPERAKYYFTPEIAAKLRASDPGSVVIQDGQELFIMSRMKRELPLYYSGPEGVIYATYFKTNENVDTDAPLIGVCPQEELPNIKEVIMRVQTEWQENA</sequence>
<organism evidence="1 2">
    <name type="scientific">Candidatus Desulfovibrio intestinipullorum</name>
    <dbReference type="NCBI Taxonomy" id="2838536"/>
    <lineage>
        <taxon>Bacteria</taxon>
        <taxon>Pseudomonadati</taxon>
        <taxon>Thermodesulfobacteriota</taxon>
        <taxon>Desulfovibrionia</taxon>
        <taxon>Desulfovibrionales</taxon>
        <taxon>Desulfovibrionaceae</taxon>
        <taxon>Desulfovibrio</taxon>
    </lineage>
</organism>
<gene>
    <name evidence="1" type="ORF">H9894_09475</name>
</gene>
<name>A0A9D1TQ66_9BACT</name>
<accession>A0A9D1TQ66</accession>